<evidence type="ECO:0000256" key="3">
    <source>
        <dbReference type="ARBA" id="ARBA00012206"/>
    </source>
</evidence>
<comment type="catalytic activity">
    <reaction evidence="9 10">
        <text>propanoyl-CoA + phosphate = propanoyl phosphate + CoA</text>
        <dbReference type="Rhea" id="RHEA:28046"/>
        <dbReference type="ChEBI" id="CHEBI:43474"/>
        <dbReference type="ChEBI" id="CHEBI:57287"/>
        <dbReference type="ChEBI" id="CHEBI:57392"/>
        <dbReference type="ChEBI" id="CHEBI:58933"/>
        <dbReference type="EC" id="2.3.1.222"/>
    </reaction>
</comment>
<accession>A0A419T8A6</accession>
<dbReference type="OrthoDB" id="9784365at2"/>
<comment type="cofactor">
    <cofactor evidence="1">
        <name>Zn(2+)</name>
        <dbReference type="ChEBI" id="CHEBI:29105"/>
    </cofactor>
</comment>
<evidence type="ECO:0000256" key="6">
    <source>
        <dbReference type="ARBA" id="ARBA00022723"/>
    </source>
</evidence>
<dbReference type="NCBIfam" id="NF011652">
    <property type="entry name" value="PRK15070.1"/>
    <property type="match status" value="1"/>
</dbReference>
<evidence type="ECO:0000256" key="9">
    <source>
        <dbReference type="ARBA" id="ARBA00047589"/>
    </source>
</evidence>
<comment type="function">
    <text evidence="10">Involved in 1,2-propanediol (1,2-PD) degradation by catalyzing the conversion of propanoyl-CoA to propanoyl-phosphate.</text>
</comment>
<dbReference type="GO" id="GO:0016747">
    <property type="term" value="F:acyltransferase activity, transferring groups other than amino-acyl groups"/>
    <property type="evidence" value="ECO:0007669"/>
    <property type="project" value="InterPro"/>
</dbReference>
<comment type="caution">
    <text evidence="11">The sequence shown here is derived from an EMBL/GenBank/DDBJ whole genome shotgun (WGS) entry which is preliminary data.</text>
</comment>
<dbReference type="GO" id="GO:0046872">
    <property type="term" value="F:metal ion binding"/>
    <property type="evidence" value="ECO:0007669"/>
    <property type="project" value="UniProtKB-KW"/>
</dbReference>
<evidence type="ECO:0000313" key="11">
    <source>
        <dbReference type="EMBL" id="RKD33653.1"/>
    </source>
</evidence>
<dbReference type="EC" id="2.3.1.222" evidence="3 10"/>
<evidence type="ECO:0000313" key="12">
    <source>
        <dbReference type="Proteomes" id="UP000284277"/>
    </source>
</evidence>
<organism evidence="11 12">
    <name type="scientific">Lacrimispora algidixylanolytica</name>
    <dbReference type="NCBI Taxonomy" id="94868"/>
    <lineage>
        <taxon>Bacteria</taxon>
        <taxon>Bacillati</taxon>
        <taxon>Bacillota</taxon>
        <taxon>Clostridia</taxon>
        <taxon>Lachnospirales</taxon>
        <taxon>Lachnospiraceae</taxon>
        <taxon>Lacrimispora</taxon>
    </lineage>
</organism>
<evidence type="ECO:0000256" key="5">
    <source>
        <dbReference type="ARBA" id="ARBA00022679"/>
    </source>
</evidence>
<dbReference type="Pfam" id="PF06130">
    <property type="entry name" value="PTAC"/>
    <property type="match status" value="1"/>
</dbReference>
<comment type="pathway">
    <text evidence="10">Polyol metabolism; 1,2-propanediol degradation.</text>
</comment>
<keyword evidence="7" id="KW-0862">Zinc</keyword>
<evidence type="ECO:0000256" key="7">
    <source>
        <dbReference type="ARBA" id="ARBA00022833"/>
    </source>
</evidence>
<evidence type="ECO:0000256" key="2">
    <source>
        <dbReference type="ARBA" id="ARBA00007342"/>
    </source>
</evidence>
<name>A0A419T8A6_9FIRM</name>
<dbReference type="PANTHER" id="PTHR39453">
    <property type="entry name" value="PHOSPHATE PROPANOYLTRANSFERASE"/>
    <property type="match status" value="1"/>
</dbReference>
<dbReference type="GO" id="GO:0051144">
    <property type="term" value="P:1,2-propanediol catabolic process"/>
    <property type="evidence" value="ECO:0007669"/>
    <property type="project" value="UniProtKB-UniPathway"/>
</dbReference>
<dbReference type="UniPathway" id="UPA00621"/>
<dbReference type="Proteomes" id="UP000284277">
    <property type="component" value="Unassembled WGS sequence"/>
</dbReference>
<keyword evidence="8 10" id="KW-0012">Acyltransferase</keyword>
<keyword evidence="5 10" id="KW-0808">Transferase</keyword>
<dbReference type="InterPro" id="IPR008300">
    <property type="entry name" value="PTAC"/>
</dbReference>
<keyword evidence="12" id="KW-1185">Reference proteome</keyword>
<evidence type="ECO:0000256" key="8">
    <source>
        <dbReference type="ARBA" id="ARBA00023315"/>
    </source>
</evidence>
<proteinExistence type="inferred from homology"/>
<reference evidence="11 12" key="1">
    <citation type="submission" date="2016-08" db="EMBL/GenBank/DDBJ databases">
        <title>A new outlook on sporulation: Clostridium algidixylanolyticum.</title>
        <authorList>
            <person name="Poppleton D.I."/>
            <person name="Gribaldo S."/>
        </authorList>
    </citation>
    <scope>NUCLEOTIDE SEQUENCE [LARGE SCALE GENOMIC DNA]</scope>
    <source>
        <strain evidence="11 12">SPL73</strain>
    </source>
</reference>
<evidence type="ECO:0000256" key="10">
    <source>
        <dbReference type="PIRNR" id="PIRNR010130"/>
    </source>
</evidence>
<comment type="similarity">
    <text evidence="2 10">Belongs to the PduL family.</text>
</comment>
<evidence type="ECO:0000256" key="1">
    <source>
        <dbReference type="ARBA" id="ARBA00001947"/>
    </source>
</evidence>
<dbReference type="PANTHER" id="PTHR39453:SF1">
    <property type="entry name" value="PHOSPHATE PROPANOYLTRANSFERASE"/>
    <property type="match status" value="1"/>
</dbReference>
<dbReference type="RefSeq" id="WP_120195709.1">
    <property type="nucleotide sequence ID" value="NZ_MCIA01000006.1"/>
</dbReference>
<sequence length="218" mass="24225">MECRKELIDKISGMVMEQLERLQRNPYQVPVGISARHVHITKEHVELLFGAGYQLTPLKPLSQPGQFACEEKVMICGPSGSLSGVRILGPERKESQVEVALSDCRKLGIRPPVRTSGDLKGTPGVILKGPKGEVVLQEGVMIADRHIHMTPEDAVWFGVSDRERVSVVAKGPRGGVLSQVLIRITKESRLDFHVDTDDANAFELEQGQWLTIRKEETR</sequence>
<evidence type="ECO:0000256" key="4">
    <source>
        <dbReference type="ARBA" id="ARBA00020837"/>
    </source>
</evidence>
<protein>
    <recommendedName>
        <fullName evidence="4 10">Phosphate propanoyltransferase</fullName>
        <ecNumber evidence="3 10">2.3.1.222</ecNumber>
    </recommendedName>
</protein>
<dbReference type="EMBL" id="MCIA01000006">
    <property type="protein sequence ID" value="RKD33653.1"/>
    <property type="molecule type" value="Genomic_DNA"/>
</dbReference>
<dbReference type="AlphaFoldDB" id="A0A419T8A6"/>
<dbReference type="PIRSF" id="PIRSF010130">
    <property type="entry name" value="PduL"/>
    <property type="match status" value="1"/>
</dbReference>
<gene>
    <name evidence="11" type="ORF">BET01_14070</name>
</gene>
<keyword evidence="6" id="KW-0479">Metal-binding</keyword>